<dbReference type="RefSeq" id="XP_062697463.1">
    <property type="nucleotide sequence ID" value="XM_062834218.1"/>
</dbReference>
<dbReference type="GO" id="GO:0005737">
    <property type="term" value="C:cytoplasm"/>
    <property type="evidence" value="ECO:0007669"/>
    <property type="project" value="TreeGrafter"/>
</dbReference>
<keyword evidence="2" id="KW-0342">GTP-binding</keyword>
<dbReference type="GO" id="GO:0016887">
    <property type="term" value="F:ATP hydrolysis activity"/>
    <property type="evidence" value="ECO:0007669"/>
    <property type="project" value="TreeGrafter"/>
</dbReference>
<sequence>MPRDPLIGLVGKPSAGKSSTLNSLTDASSKVGNFPFTTIDPQRAIGYLQIDCACARYNVSERCKPNYGSCVNGKRSVPIELLDVAGLVPGAHEGKGLGNKFLDDLRHADALIHVVDASGTTDAEGKVTRGYDPSVDIAWLRSEIVAWIKGNLWEKWGSIKRRHIAVKATAVETLQAQFSGYGSTAAVVARTLDKLGLKEPLEEWSEETVDRVVNAFTDEKFPTVIALNKIDHPDADKNIAKIAKMQDPNSIVLCSAISEIFLRKMAKQGYIKYTEGSEFVDTREDLIADGDPDGGGLKELDEKNRNRIENLKDMVLYRFGSTGVNQVLSKAAEILGLVPVFPVRNTTTFTSGANESANKAVFRDCVLVKKNSTVADVARKIMGDAPIAYVEGAGGIRVAEDQIVTVGKNDILSFRVGRA</sequence>
<dbReference type="PANTHER" id="PTHR23305:SF1">
    <property type="entry name" value="OBG-TYPE G DOMAIN-CONTAINING PROTEIN"/>
    <property type="match status" value="1"/>
</dbReference>
<name>A0AAJ0IG81_9PEZI</name>
<dbReference type="FunFam" id="3.10.20.30:FF:000030">
    <property type="entry name" value="P-loop containing nucleoside triphosphate hydrolase protein"/>
    <property type="match status" value="1"/>
</dbReference>
<accession>A0AAJ0IG81</accession>
<dbReference type="FunFam" id="1.10.8.470:FF:000001">
    <property type="entry name" value="GTP-binding protein homolog"/>
    <property type="match status" value="1"/>
</dbReference>
<protein>
    <submittedName>
        <fullName evidence="4">P-loop containing nucleoside triphosphate hydrolase protein</fullName>
    </submittedName>
</protein>
<keyword evidence="1" id="KW-0547">Nucleotide-binding</keyword>
<evidence type="ECO:0000313" key="5">
    <source>
        <dbReference type="Proteomes" id="UP001285908"/>
    </source>
</evidence>
<dbReference type="InterPro" id="IPR031167">
    <property type="entry name" value="G_OBG"/>
</dbReference>
<keyword evidence="5" id="KW-1185">Reference proteome</keyword>
<dbReference type="InterPro" id="IPR013646">
    <property type="entry name" value="YGR210-like_G4"/>
</dbReference>
<dbReference type="InterPro" id="IPR006073">
    <property type="entry name" value="GTP-bd"/>
</dbReference>
<evidence type="ECO:0000256" key="1">
    <source>
        <dbReference type="ARBA" id="ARBA00022741"/>
    </source>
</evidence>
<dbReference type="InterPro" id="IPR012675">
    <property type="entry name" value="Beta-grasp_dom_sf"/>
</dbReference>
<dbReference type="PRINTS" id="PR00326">
    <property type="entry name" value="GTP1OBG"/>
</dbReference>
<dbReference type="Pfam" id="PF01926">
    <property type="entry name" value="MMR_HSR1"/>
    <property type="match status" value="1"/>
</dbReference>
<dbReference type="GO" id="GO:0005525">
    <property type="term" value="F:GTP binding"/>
    <property type="evidence" value="ECO:0007669"/>
    <property type="project" value="UniProtKB-KW"/>
</dbReference>
<dbReference type="PROSITE" id="PS51710">
    <property type="entry name" value="G_OBG"/>
    <property type="match status" value="1"/>
</dbReference>
<gene>
    <name evidence="4" type="ORF">B0T23DRAFT_26835</name>
</gene>
<dbReference type="InterPro" id="IPR027417">
    <property type="entry name" value="P-loop_NTPase"/>
</dbReference>
<dbReference type="CDD" id="cd01899">
    <property type="entry name" value="Ygr210"/>
    <property type="match status" value="1"/>
</dbReference>
<reference evidence="4 5" key="1">
    <citation type="journal article" date="2023" name="Mol. Phylogenet. Evol.">
        <title>Genome-scale phylogeny and comparative genomics of the fungal order Sordariales.</title>
        <authorList>
            <person name="Hensen N."/>
            <person name="Bonometti L."/>
            <person name="Westerberg I."/>
            <person name="Brannstrom I.O."/>
            <person name="Guillou S."/>
            <person name="Cros-Aarteil S."/>
            <person name="Calhoun S."/>
            <person name="Haridas S."/>
            <person name="Kuo A."/>
            <person name="Mondo S."/>
            <person name="Pangilinan J."/>
            <person name="Riley R."/>
            <person name="LaButti K."/>
            <person name="Andreopoulos B."/>
            <person name="Lipzen A."/>
            <person name="Chen C."/>
            <person name="Yan M."/>
            <person name="Daum C."/>
            <person name="Ng V."/>
            <person name="Clum A."/>
            <person name="Steindorff A."/>
            <person name="Ohm R.A."/>
            <person name="Martin F."/>
            <person name="Silar P."/>
            <person name="Natvig D.O."/>
            <person name="Lalanne C."/>
            <person name="Gautier V."/>
            <person name="Ament-Velasquez S.L."/>
            <person name="Kruys A."/>
            <person name="Hutchinson M.I."/>
            <person name="Powell A.J."/>
            <person name="Barry K."/>
            <person name="Miller A.N."/>
            <person name="Grigoriev I.V."/>
            <person name="Debuchy R."/>
            <person name="Gladieux P."/>
            <person name="Hiltunen Thoren M."/>
            <person name="Johannesson H."/>
        </authorList>
    </citation>
    <scope>NUCLEOTIDE SEQUENCE [LARGE SCALE GENOMIC DNA]</scope>
    <source>
        <strain evidence="4 5">FGSC 10403</strain>
    </source>
</reference>
<organism evidence="4 5">
    <name type="scientific">Neurospora hispaniola</name>
    <dbReference type="NCBI Taxonomy" id="588809"/>
    <lineage>
        <taxon>Eukaryota</taxon>
        <taxon>Fungi</taxon>
        <taxon>Dikarya</taxon>
        <taxon>Ascomycota</taxon>
        <taxon>Pezizomycotina</taxon>
        <taxon>Sordariomycetes</taxon>
        <taxon>Sordariomycetidae</taxon>
        <taxon>Sordariales</taxon>
        <taxon>Sordariaceae</taxon>
        <taxon>Neurospora</taxon>
    </lineage>
</organism>
<proteinExistence type="predicted"/>
<dbReference type="PANTHER" id="PTHR23305">
    <property type="entry name" value="OBG GTPASE FAMILY"/>
    <property type="match status" value="1"/>
</dbReference>
<evidence type="ECO:0000313" key="4">
    <source>
        <dbReference type="EMBL" id="KAK3499830.1"/>
    </source>
</evidence>
<evidence type="ECO:0000259" key="3">
    <source>
        <dbReference type="PROSITE" id="PS51710"/>
    </source>
</evidence>
<dbReference type="SUPFAM" id="SSF52540">
    <property type="entry name" value="P-loop containing nucleoside triphosphate hydrolases"/>
    <property type="match status" value="1"/>
</dbReference>
<dbReference type="GeneID" id="87871840"/>
<dbReference type="Proteomes" id="UP001285908">
    <property type="component" value="Unassembled WGS sequence"/>
</dbReference>
<dbReference type="Gene3D" id="3.40.50.300">
    <property type="entry name" value="P-loop containing nucleotide triphosphate hydrolases"/>
    <property type="match status" value="1"/>
</dbReference>
<dbReference type="SMR" id="A0AAJ0IG81"/>
<dbReference type="Gene3D" id="1.10.8.470">
    <property type="match status" value="1"/>
</dbReference>
<dbReference type="AlphaFoldDB" id="A0AAJ0IG81"/>
<dbReference type="Gene3D" id="3.10.20.30">
    <property type="match status" value="1"/>
</dbReference>
<dbReference type="CDD" id="cd04938">
    <property type="entry name" value="TGS_Obg"/>
    <property type="match status" value="1"/>
</dbReference>
<dbReference type="Pfam" id="PF08438">
    <property type="entry name" value="YGR210-like_G4"/>
    <property type="match status" value="1"/>
</dbReference>
<dbReference type="EMBL" id="JAULSX010000001">
    <property type="protein sequence ID" value="KAK3499830.1"/>
    <property type="molecule type" value="Genomic_DNA"/>
</dbReference>
<keyword evidence="4" id="KW-0378">Hydrolase</keyword>
<feature type="domain" description="OBG-type G" evidence="3">
    <location>
        <begin position="5"/>
        <end position="274"/>
    </location>
</feature>
<comment type="caution">
    <text evidence="4">The sequence shown here is derived from an EMBL/GenBank/DDBJ whole genome shotgun (WGS) entry which is preliminary data.</text>
</comment>
<evidence type="ECO:0000256" key="2">
    <source>
        <dbReference type="ARBA" id="ARBA00023134"/>
    </source>
</evidence>